<dbReference type="EMBL" id="FONR01000012">
    <property type="protein sequence ID" value="SFF80586.1"/>
    <property type="molecule type" value="Genomic_DNA"/>
</dbReference>
<gene>
    <name evidence="2" type="ORF">SAMN02787118_11294</name>
</gene>
<keyword evidence="1" id="KW-0175">Coiled coil</keyword>
<evidence type="ECO:0000313" key="2">
    <source>
        <dbReference type="EMBL" id="SFF80586.1"/>
    </source>
</evidence>
<accession>A0A1I2LU20</accession>
<feature type="coiled-coil region" evidence="1">
    <location>
        <begin position="15"/>
        <end position="49"/>
    </location>
</feature>
<dbReference type="Proteomes" id="UP000181942">
    <property type="component" value="Unassembled WGS sequence"/>
</dbReference>
<sequence length="56" mass="6142">MTHTAENRTDIAAAVVSLAAEATELETRVAELRQELAHLKERMKAVSTALYQHPPA</sequence>
<evidence type="ECO:0000256" key="1">
    <source>
        <dbReference type="SAM" id="Coils"/>
    </source>
</evidence>
<evidence type="ECO:0000313" key="3">
    <source>
        <dbReference type="Proteomes" id="UP000181942"/>
    </source>
</evidence>
<dbReference type="AlphaFoldDB" id="A0A1I2LU20"/>
<reference evidence="2 3" key="1">
    <citation type="submission" date="2016-10" db="EMBL/GenBank/DDBJ databases">
        <authorList>
            <person name="de Groot N.N."/>
        </authorList>
    </citation>
    <scope>NUCLEOTIDE SEQUENCE [LARGE SCALE GENOMIC DNA]</scope>
    <source>
        <strain evidence="2 3">OK461</strain>
    </source>
</reference>
<proteinExistence type="predicted"/>
<dbReference type="RefSeq" id="WP_177324176.1">
    <property type="nucleotide sequence ID" value="NZ_FONR01000012.1"/>
</dbReference>
<name>A0A1I2LU20_9ACTN</name>
<organism evidence="2 3">
    <name type="scientific">Streptomyces mirabilis</name>
    <dbReference type="NCBI Taxonomy" id="68239"/>
    <lineage>
        <taxon>Bacteria</taxon>
        <taxon>Bacillati</taxon>
        <taxon>Actinomycetota</taxon>
        <taxon>Actinomycetes</taxon>
        <taxon>Kitasatosporales</taxon>
        <taxon>Streptomycetaceae</taxon>
        <taxon>Streptomyces</taxon>
    </lineage>
</organism>
<protein>
    <submittedName>
        <fullName evidence="2">Uncharacterized protein</fullName>
    </submittedName>
</protein>